<proteinExistence type="inferred from homology"/>
<dbReference type="SUPFAM" id="SSF53720">
    <property type="entry name" value="ALDH-like"/>
    <property type="match status" value="1"/>
</dbReference>
<dbReference type="PIRSF" id="PIRSF000099">
    <property type="entry name" value="Histidinol_dh"/>
    <property type="match status" value="1"/>
</dbReference>
<evidence type="ECO:0000256" key="3">
    <source>
        <dbReference type="ARBA" id="ARBA00022833"/>
    </source>
</evidence>
<dbReference type="NCBIfam" id="TIGR00069">
    <property type="entry name" value="hisD"/>
    <property type="match status" value="1"/>
</dbReference>
<evidence type="ECO:0000256" key="2">
    <source>
        <dbReference type="ARBA" id="ARBA00022723"/>
    </source>
</evidence>
<dbReference type="Gene3D" id="1.20.5.1300">
    <property type="match status" value="1"/>
</dbReference>
<evidence type="ECO:0000256" key="5">
    <source>
        <dbReference type="PIRNR" id="PIRNR000099"/>
    </source>
</evidence>
<dbReference type="GO" id="GO:0004399">
    <property type="term" value="F:histidinol dehydrogenase activity"/>
    <property type="evidence" value="ECO:0007669"/>
    <property type="project" value="UniProtKB-EC"/>
</dbReference>
<sequence>MKHESKIKKEIGVEYIKKACLSAEGNSLEKRKLVEKILSDIEERGEEAVAELARKFDNWEGPFVLSDEKKQKLIESVPQRVKDDIRFAYEQVAGFAVAQRESLKEFELETFPGVILGQKVIPMDVAGCYIPGGRFAHACSALMSVATAKAAGVKTVIACSPPRGGGIDPAVCYAMDIAGADMILEMGGVQAIASMAYGLFTGKPANIIVGPGNAFVAEAKAILAGSGRCAIDVFAGPTESGVIADKTADPMTVAVDLVSQAEHGYDSPVWLFTDSRELAETVLEIMPRVIADLTTPEVAEAAWRDYGEIILCESREELCQVNDRYAPEHIQVIADDLDWWRDHLKSYGSMFLGEGATVAHGDKCSGTNHILPTKKAGYNSGGLNVHKFLKIYTYQNISVEANRVFSAAASRLSRVEGMEGHARACDWRLKKFFPEEKWDFEVYEQKRYC</sequence>
<dbReference type="InterPro" id="IPR022695">
    <property type="entry name" value="Histidinol_DH_monofunct"/>
</dbReference>
<evidence type="ECO:0000313" key="8">
    <source>
        <dbReference type="Proteomes" id="UP001209681"/>
    </source>
</evidence>
<protein>
    <submittedName>
        <fullName evidence="7">Histidinol dehydrogenase</fullName>
        <ecNumber evidence="7">1.1.1.23</ecNumber>
    </submittedName>
</protein>
<keyword evidence="4 5" id="KW-0560">Oxidoreductase</keyword>
<comment type="cofactor">
    <cofactor evidence="1">
        <name>Zn(2+)</name>
        <dbReference type="ChEBI" id="CHEBI:29105"/>
    </cofactor>
</comment>
<dbReference type="InterPro" id="IPR001692">
    <property type="entry name" value="Histidinol_DH_CS"/>
</dbReference>
<dbReference type="EMBL" id="JAPFPW010000002">
    <property type="protein sequence ID" value="MCW7752867.1"/>
    <property type="molecule type" value="Genomic_DNA"/>
</dbReference>
<dbReference type="InterPro" id="IPR012131">
    <property type="entry name" value="Hstdl_DH"/>
</dbReference>
<dbReference type="Proteomes" id="UP001209681">
    <property type="component" value="Unassembled WGS sequence"/>
</dbReference>
<dbReference type="InterPro" id="IPR016161">
    <property type="entry name" value="Ald_DH/histidinol_DH"/>
</dbReference>
<comment type="caution">
    <text evidence="7">The sequence shown here is derived from an EMBL/GenBank/DDBJ whole genome shotgun (WGS) entry which is preliminary data.</text>
</comment>
<dbReference type="Gene3D" id="3.40.50.1980">
    <property type="entry name" value="Nitrogenase molybdenum iron protein domain"/>
    <property type="match status" value="2"/>
</dbReference>
<keyword evidence="2" id="KW-0479">Metal-binding</keyword>
<dbReference type="EC" id="1.1.1.23" evidence="7"/>
<name>A0ABT3N749_9BACT</name>
<dbReference type="Pfam" id="PF00815">
    <property type="entry name" value="Histidinol_dh"/>
    <property type="match status" value="1"/>
</dbReference>
<dbReference type="CDD" id="cd06572">
    <property type="entry name" value="Histidinol_dh"/>
    <property type="match status" value="1"/>
</dbReference>
<dbReference type="PROSITE" id="PS00611">
    <property type="entry name" value="HISOL_DEHYDROGENASE"/>
    <property type="match status" value="1"/>
</dbReference>
<evidence type="ECO:0000313" key="7">
    <source>
        <dbReference type="EMBL" id="MCW7752867.1"/>
    </source>
</evidence>
<dbReference type="PANTHER" id="PTHR21256:SF14">
    <property type="entry name" value="HISTIDINOL DEHYDROGENASE"/>
    <property type="match status" value="1"/>
</dbReference>
<dbReference type="PRINTS" id="PR00083">
    <property type="entry name" value="HOLDHDRGNASE"/>
</dbReference>
<keyword evidence="3" id="KW-0862">Zinc</keyword>
<accession>A0ABT3N749</accession>
<reference evidence="7 8" key="1">
    <citation type="submission" date="2022-11" db="EMBL/GenBank/DDBJ databases">
        <title>Desulfobotulus tamanensis H1 sp. nov. - anaerobic, alkaliphilic, sulphate reducing bacterium isolated from terrestrial mud volcano.</title>
        <authorList>
            <person name="Frolova A."/>
            <person name="Merkel A.Y."/>
            <person name="Slobodkin A.I."/>
        </authorList>
    </citation>
    <scope>NUCLEOTIDE SEQUENCE [LARGE SCALE GENOMIC DNA]</scope>
    <source>
        <strain evidence="7 8">H1</strain>
    </source>
</reference>
<organism evidence="7 8">
    <name type="scientific">Desulfobotulus pelophilus</name>
    <dbReference type="NCBI Taxonomy" id="2823377"/>
    <lineage>
        <taxon>Bacteria</taxon>
        <taxon>Pseudomonadati</taxon>
        <taxon>Thermodesulfobacteriota</taxon>
        <taxon>Desulfobacteria</taxon>
        <taxon>Desulfobacterales</taxon>
        <taxon>Desulfobacteraceae</taxon>
        <taxon>Desulfobotulus</taxon>
    </lineage>
</organism>
<evidence type="ECO:0000256" key="1">
    <source>
        <dbReference type="ARBA" id="ARBA00001947"/>
    </source>
</evidence>
<comment type="similarity">
    <text evidence="5 6">Belongs to the histidinol dehydrogenase family.</text>
</comment>
<dbReference type="PANTHER" id="PTHR21256">
    <property type="entry name" value="HISTIDINOL DEHYDROGENASE HDH"/>
    <property type="match status" value="1"/>
</dbReference>
<gene>
    <name evidence="7" type="primary">hisD</name>
    <name evidence="7" type="ORF">OOT00_02595</name>
</gene>
<keyword evidence="8" id="KW-1185">Reference proteome</keyword>
<evidence type="ECO:0000256" key="6">
    <source>
        <dbReference type="RuleBase" id="RU004175"/>
    </source>
</evidence>
<evidence type="ECO:0000256" key="4">
    <source>
        <dbReference type="ARBA" id="ARBA00023002"/>
    </source>
</evidence>